<organism evidence="2 3">
    <name type="scientific">Dreissena polymorpha</name>
    <name type="common">Zebra mussel</name>
    <name type="synonym">Mytilus polymorpha</name>
    <dbReference type="NCBI Taxonomy" id="45954"/>
    <lineage>
        <taxon>Eukaryota</taxon>
        <taxon>Metazoa</taxon>
        <taxon>Spiralia</taxon>
        <taxon>Lophotrochozoa</taxon>
        <taxon>Mollusca</taxon>
        <taxon>Bivalvia</taxon>
        <taxon>Autobranchia</taxon>
        <taxon>Heteroconchia</taxon>
        <taxon>Euheterodonta</taxon>
        <taxon>Imparidentia</taxon>
        <taxon>Neoheterodontei</taxon>
        <taxon>Myida</taxon>
        <taxon>Dreissenoidea</taxon>
        <taxon>Dreissenidae</taxon>
        <taxon>Dreissena</taxon>
    </lineage>
</organism>
<keyword evidence="3" id="KW-1185">Reference proteome</keyword>
<feature type="region of interest" description="Disordered" evidence="1">
    <location>
        <begin position="1"/>
        <end position="59"/>
    </location>
</feature>
<sequence length="95" mass="10713">FDPGFQGSRRTYSRDNHIIPRSNSEPTGLTLGSNFREKEKRGDFREKGLSKSVTSRKTAHLPSSHVIQLTGTIFELDSHIKETNILTKFHDKGTA</sequence>
<proteinExistence type="predicted"/>
<name>A0A9D4MJR5_DREPO</name>
<protein>
    <submittedName>
        <fullName evidence="2">Uncharacterized protein</fullName>
    </submittedName>
</protein>
<dbReference type="Proteomes" id="UP000828390">
    <property type="component" value="Unassembled WGS sequence"/>
</dbReference>
<accession>A0A9D4MJR5</accession>
<evidence type="ECO:0000313" key="2">
    <source>
        <dbReference type="EMBL" id="KAH3877405.1"/>
    </source>
</evidence>
<comment type="caution">
    <text evidence="2">The sequence shown here is derived from an EMBL/GenBank/DDBJ whole genome shotgun (WGS) entry which is preliminary data.</text>
</comment>
<feature type="non-terminal residue" evidence="2">
    <location>
        <position position="95"/>
    </location>
</feature>
<evidence type="ECO:0000256" key="1">
    <source>
        <dbReference type="SAM" id="MobiDB-lite"/>
    </source>
</evidence>
<dbReference type="AlphaFoldDB" id="A0A9D4MJR5"/>
<dbReference type="EMBL" id="JAIWYP010000001">
    <property type="protein sequence ID" value="KAH3877405.1"/>
    <property type="molecule type" value="Genomic_DNA"/>
</dbReference>
<evidence type="ECO:0000313" key="3">
    <source>
        <dbReference type="Proteomes" id="UP000828390"/>
    </source>
</evidence>
<reference evidence="2" key="2">
    <citation type="submission" date="2020-11" db="EMBL/GenBank/DDBJ databases">
        <authorList>
            <person name="McCartney M.A."/>
            <person name="Auch B."/>
            <person name="Kono T."/>
            <person name="Mallez S."/>
            <person name="Becker A."/>
            <person name="Gohl D.M."/>
            <person name="Silverstein K.A.T."/>
            <person name="Koren S."/>
            <person name="Bechman K.B."/>
            <person name="Herman A."/>
            <person name="Abrahante J.E."/>
            <person name="Garbe J."/>
        </authorList>
    </citation>
    <scope>NUCLEOTIDE SEQUENCE</scope>
    <source>
        <strain evidence="2">Duluth1</strain>
        <tissue evidence="2">Whole animal</tissue>
    </source>
</reference>
<reference evidence="2" key="1">
    <citation type="journal article" date="2019" name="bioRxiv">
        <title>The Genome of the Zebra Mussel, Dreissena polymorpha: A Resource for Invasive Species Research.</title>
        <authorList>
            <person name="McCartney M.A."/>
            <person name="Auch B."/>
            <person name="Kono T."/>
            <person name="Mallez S."/>
            <person name="Zhang Y."/>
            <person name="Obille A."/>
            <person name="Becker A."/>
            <person name="Abrahante J.E."/>
            <person name="Garbe J."/>
            <person name="Badalamenti J.P."/>
            <person name="Herman A."/>
            <person name="Mangelson H."/>
            <person name="Liachko I."/>
            <person name="Sullivan S."/>
            <person name="Sone E.D."/>
            <person name="Koren S."/>
            <person name="Silverstein K.A.T."/>
            <person name="Beckman K.B."/>
            <person name="Gohl D.M."/>
        </authorList>
    </citation>
    <scope>NUCLEOTIDE SEQUENCE</scope>
    <source>
        <strain evidence="2">Duluth1</strain>
        <tissue evidence="2">Whole animal</tissue>
    </source>
</reference>
<feature type="compositionally biased region" description="Polar residues" evidence="1">
    <location>
        <begin position="21"/>
        <end position="33"/>
    </location>
</feature>
<feature type="compositionally biased region" description="Basic and acidic residues" evidence="1">
    <location>
        <begin position="35"/>
        <end position="49"/>
    </location>
</feature>
<gene>
    <name evidence="2" type="ORF">DPMN_001271</name>
</gene>